<organism evidence="2">
    <name type="scientific">uncultured Solirubrobacteraceae bacterium</name>
    <dbReference type="NCBI Taxonomy" id="1162706"/>
    <lineage>
        <taxon>Bacteria</taxon>
        <taxon>Bacillati</taxon>
        <taxon>Actinomycetota</taxon>
        <taxon>Thermoleophilia</taxon>
        <taxon>Solirubrobacterales</taxon>
        <taxon>Solirubrobacteraceae</taxon>
        <taxon>environmental samples</taxon>
    </lineage>
</organism>
<accession>A0A6J4T8R4</accession>
<proteinExistence type="predicted"/>
<feature type="region of interest" description="Disordered" evidence="1">
    <location>
        <begin position="91"/>
        <end position="133"/>
    </location>
</feature>
<dbReference type="AlphaFoldDB" id="A0A6J4T8R4"/>
<feature type="non-terminal residue" evidence="2">
    <location>
        <position position="1"/>
    </location>
</feature>
<feature type="non-terminal residue" evidence="2">
    <location>
        <position position="133"/>
    </location>
</feature>
<evidence type="ECO:0000256" key="1">
    <source>
        <dbReference type="SAM" id="MobiDB-lite"/>
    </source>
</evidence>
<gene>
    <name evidence="2" type="ORF">AVDCRST_MAG69-2830</name>
</gene>
<feature type="compositionally biased region" description="Basic residues" evidence="1">
    <location>
        <begin position="51"/>
        <end position="67"/>
    </location>
</feature>
<dbReference type="EMBL" id="CADCVP010000312">
    <property type="protein sequence ID" value="CAA9517058.1"/>
    <property type="molecule type" value="Genomic_DNA"/>
</dbReference>
<feature type="region of interest" description="Disordered" evidence="1">
    <location>
        <begin position="1"/>
        <end position="68"/>
    </location>
</feature>
<reference evidence="2" key="1">
    <citation type="submission" date="2020-02" db="EMBL/GenBank/DDBJ databases">
        <authorList>
            <person name="Meier V. D."/>
        </authorList>
    </citation>
    <scope>NUCLEOTIDE SEQUENCE</scope>
    <source>
        <strain evidence="2">AVDCRST_MAG69</strain>
    </source>
</reference>
<evidence type="ECO:0000313" key="2">
    <source>
        <dbReference type="EMBL" id="CAA9517058.1"/>
    </source>
</evidence>
<sequence>AAGRRPPPRAPRRPPAVPLRLRRKPQHQGAAAGASRETPVEHRRLASGQRHPIRRSRTRSRTRSCRRGRWEPCRWRLGRPDSVYGALGRVAGSAGCPRQSAGRHEAPRRGRFTRTPAGGRMADEQATRRRPSV</sequence>
<protein>
    <submittedName>
        <fullName evidence="2">Uncharacterized protein</fullName>
    </submittedName>
</protein>
<name>A0A6J4T8R4_9ACTN</name>
<feature type="compositionally biased region" description="Basic residues" evidence="1">
    <location>
        <begin position="1"/>
        <end position="12"/>
    </location>
</feature>